<accession>A0A1Q9BVR9</accession>
<comment type="caution">
    <text evidence="3">The sequence shown here is derived from an EMBL/GenBank/DDBJ whole genome shotgun (WGS) entry which is preliminary data.</text>
</comment>
<dbReference type="OMA" id="GHMNDDH"/>
<dbReference type="InterPro" id="IPR037119">
    <property type="entry name" value="Haem_oxidase_HugZ-like_sf"/>
</dbReference>
<reference evidence="3 4" key="1">
    <citation type="submission" date="2016-02" db="EMBL/GenBank/DDBJ databases">
        <title>Genome analysis of coral dinoflagellate symbionts highlights evolutionary adaptations to a symbiotic lifestyle.</title>
        <authorList>
            <person name="Aranda M."/>
            <person name="Li Y."/>
            <person name="Liew Y.J."/>
            <person name="Baumgarten S."/>
            <person name="Simakov O."/>
            <person name="Wilson M."/>
            <person name="Piel J."/>
            <person name="Ashoor H."/>
            <person name="Bougouffa S."/>
            <person name="Bajic V.B."/>
            <person name="Ryu T."/>
            <person name="Ravasi T."/>
            <person name="Bayer T."/>
            <person name="Micklem G."/>
            <person name="Kim H."/>
            <person name="Bhak J."/>
            <person name="Lajeunesse T.C."/>
            <person name="Voolstra C.R."/>
        </authorList>
    </citation>
    <scope>NUCLEOTIDE SEQUENCE [LARGE SCALE GENOMIC DNA]</scope>
    <source>
        <strain evidence="3 4">CCMP2467</strain>
    </source>
</reference>
<evidence type="ECO:0000259" key="1">
    <source>
        <dbReference type="Pfam" id="PF10615"/>
    </source>
</evidence>
<dbReference type="OrthoDB" id="2138282at2759"/>
<dbReference type="InterPro" id="IPR055343">
    <property type="entry name" value="CREG_beta-barrel"/>
</dbReference>
<dbReference type="InterPro" id="IPR012349">
    <property type="entry name" value="Split_barrel_FMN-bd"/>
</dbReference>
<dbReference type="InterPro" id="IPR019595">
    <property type="entry name" value="DUF2470"/>
</dbReference>
<keyword evidence="4" id="KW-1185">Reference proteome</keyword>
<feature type="domain" description="DUF2470" evidence="1">
    <location>
        <begin position="236"/>
        <end position="305"/>
    </location>
</feature>
<dbReference type="Gene3D" id="2.30.110.10">
    <property type="entry name" value="Electron Transport, Fmn-binding Protein, Chain A"/>
    <property type="match status" value="1"/>
</dbReference>
<dbReference type="Gene3D" id="3.20.180.10">
    <property type="entry name" value="PNP-oxidase-like"/>
    <property type="match status" value="1"/>
</dbReference>
<dbReference type="Pfam" id="PF10615">
    <property type="entry name" value="DUF2470"/>
    <property type="match status" value="1"/>
</dbReference>
<evidence type="ECO:0000259" key="2">
    <source>
        <dbReference type="Pfam" id="PF13883"/>
    </source>
</evidence>
<dbReference type="PANTHER" id="PTHR13343">
    <property type="entry name" value="CREG1 PROTEIN"/>
    <property type="match status" value="1"/>
</dbReference>
<proteinExistence type="predicted"/>
<dbReference type="EMBL" id="LSRX01003288">
    <property type="protein sequence ID" value="OLP74734.1"/>
    <property type="molecule type" value="Genomic_DNA"/>
</dbReference>
<sequence length="312" mass="33964">MASTFGSARRMAVLSGHVLLQPASNILDPVEVADASAELKLVRRQGHSVPDAMKQEGSSAVMFFENHARRLSHAEKVRTMLHTISNGTLSTSHHETGWPYGSIVNFATEPRPVSDGGPRIVTFVSRLAEHTANLQKNSRACILVSEVQGKGDRLAVARAALMVEALQVPKTETAKDVFLSVHPNASYVHFDDFLCFELSVKSIRYIGGFGEMSWVSGQDFASAEYDPVAADVHSAKSAVDHCNDDHADAVLDMAKAFAGLPLAGKATMLSVDRYGFDVLCQMPDGLRRSRVEFAKRLDSAADLREEKLPKNV</sequence>
<organism evidence="3 4">
    <name type="scientific">Symbiodinium microadriaticum</name>
    <name type="common">Dinoflagellate</name>
    <name type="synonym">Zooxanthella microadriatica</name>
    <dbReference type="NCBI Taxonomy" id="2951"/>
    <lineage>
        <taxon>Eukaryota</taxon>
        <taxon>Sar</taxon>
        <taxon>Alveolata</taxon>
        <taxon>Dinophyceae</taxon>
        <taxon>Suessiales</taxon>
        <taxon>Symbiodiniaceae</taxon>
        <taxon>Symbiodinium</taxon>
    </lineage>
</organism>
<protein>
    <submittedName>
        <fullName evidence="3">Uncharacterized protein</fullName>
    </submittedName>
</protein>
<dbReference type="PANTHER" id="PTHR13343:SF17">
    <property type="entry name" value="CELLULAR REPRESSOR OF E1A-STIMULATED GENES, ISOFORM A"/>
    <property type="match status" value="1"/>
</dbReference>
<name>A0A1Q9BVR9_SYMMI</name>
<feature type="domain" description="CREG-like beta-barrel" evidence="2">
    <location>
        <begin position="70"/>
        <end position="220"/>
    </location>
</feature>
<dbReference type="GO" id="GO:0005737">
    <property type="term" value="C:cytoplasm"/>
    <property type="evidence" value="ECO:0007669"/>
    <property type="project" value="UniProtKB-ARBA"/>
</dbReference>
<evidence type="ECO:0000313" key="4">
    <source>
        <dbReference type="Proteomes" id="UP000186817"/>
    </source>
</evidence>
<dbReference type="Proteomes" id="UP000186817">
    <property type="component" value="Unassembled WGS sequence"/>
</dbReference>
<dbReference type="AlphaFoldDB" id="A0A1Q9BVR9"/>
<dbReference type="Pfam" id="PF13883">
    <property type="entry name" value="CREG_beta-barrel"/>
    <property type="match status" value="1"/>
</dbReference>
<dbReference type="SUPFAM" id="SSF50475">
    <property type="entry name" value="FMN-binding split barrel"/>
    <property type="match status" value="1"/>
</dbReference>
<evidence type="ECO:0000313" key="3">
    <source>
        <dbReference type="EMBL" id="OLP74734.1"/>
    </source>
</evidence>
<gene>
    <name evidence="3" type="ORF">AK812_SmicGene45647</name>
</gene>